<dbReference type="AlphaFoldDB" id="A0A7S7LXL6"/>
<protein>
    <recommendedName>
        <fullName evidence="3">Lipoprotein</fullName>
    </recommendedName>
</protein>
<keyword evidence="2" id="KW-1185">Reference proteome</keyword>
<dbReference type="RefSeq" id="WP_194372222.1">
    <property type="nucleotide sequence ID" value="NZ_CP054492.1"/>
</dbReference>
<evidence type="ECO:0008006" key="3">
    <source>
        <dbReference type="Google" id="ProtNLM"/>
    </source>
</evidence>
<dbReference type="EMBL" id="CP054492">
    <property type="protein sequence ID" value="QOY53296.1"/>
    <property type="molecule type" value="Genomic_DNA"/>
</dbReference>
<dbReference type="Proteomes" id="UP000593994">
    <property type="component" value="Chromosome"/>
</dbReference>
<reference evidence="1 2" key="1">
    <citation type="submission" date="2020-05" db="EMBL/GenBank/DDBJ databases">
        <title>Sulfurimonas marisnigri, sp. nov., and Sulfurimonas baltica, sp. nov., manganese oxide reducing chemolithoautotrophs of the class Epsilonproteobacteria isolated from the pelagic redoxclines of the Black and Baltic Seas and emended description of the genus Sulfurimonas.</title>
        <authorList>
            <person name="Henkel J.V."/>
            <person name="Laudan C."/>
            <person name="Werner J."/>
            <person name="Neu T."/>
            <person name="Plewe S."/>
            <person name="Sproer C."/>
            <person name="Bunk B."/>
            <person name="Schulz-Vogt H.N."/>
        </authorList>
    </citation>
    <scope>NUCLEOTIDE SEQUENCE [LARGE SCALE GENOMIC DNA]</scope>
    <source>
        <strain evidence="1 2">GD2</strain>
    </source>
</reference>
<name>A0A7S7LXL6_9BACT</name>
<evidence type="ECO:0000313" key="1">
    <source>
        <dbReference type="EMBL" id="QOY53296.1"/>
    </source>
</evidence>
<organism evidence="1 2">
    <name type="scientific">Candidatus Sulfurimonas baltica</name>
    <dbReference type="NCBI Taxonomy" id="2740404"/>
    <lineage>
        <taxon>Bacteria</taxon>
        <taxon>Pseudomonadati</taxon>
        <taxon>Campylobacterota</taxon>
        <taxon>Epsilonproteobacteria</taxon>
        <taxon>Campylobacterales</taxon>
        <taxon>Sulfurimonadaceae</taxon>
        <taxon>Sulfurimonas</taxon>
    </lineage>
</organism>
<gene>
    <name evidence="1" type="ORF">HUE88_06375</name>
</gene>
<sequence>MKYFYLFFIFLILFTGCSNKNAFTEFNMSKEQELSVSSLQSSKVISNKGEISGVFSAIYLNEVYPESFKDNEYFFVYMYLKKPLESEPDLKLNSKPPTKLQELPKDNKFSHLVSIKSDWNKYYMATFSKDSSEIINLVFEIDQSSSAALRYQKDEQ</sequence>
<dbReference type="PROSITE" id="PS51257">
    <property type="entry name" value="PROKAR_LIPOPROTEIN"/>
    <property type="match status" value="1"/>
</dbReference>
<accession>A0A7S7LXL6</accession>
<proteinExistence type="predicted"/>
<dbReference type="KEGG" id="sbal:HUE88_06375"/>
<evidence type="ECO:0000313" key="2">
    <source>
        <dbReference type="Proteomes" id="UP000593994"/>
    </source>
</evidence>